<keyword evidence="4" id="KW-1185">Reference proteome</keyword>
<dbReference type="AlphaFoldDB" id="A0A251VLG9"/>
<evidence type="ECO:0000313" key="3">
    <source>
        <dbReference type="EMBL" id="OTG35983.1"/>
    </source>
</evidence>
<accession>A0A251VLG9</accession>
<reference evidence="2" key="3">
    <citation type="submission" date="2020-06" db="EMBL/GenBank/DDBJ databases">
        <title>Helianthus annuus Genome sequencing and assembly Release 2.</title>
        <authorList>
            <person name="Gouzy J."/>
            <person name="Langlade N."/>
            <person name="Munos S."/>
        </authorList>
    </citation>
    <scope>NUCLEOTIDE SEQUENCE</scope>
    <source>
        <tissue evidence="2">Leaves</tissue>
    </source>
</reference>
<evidence type="ECO:0000313" key="2">
    <source>
        <dbReference type="EMBL" id="KAF5767557.1"/>
    </source>
</evidence>
<dbReference type="EMBL" id="CM007890">
    <property type="protein sequence ID" value="OTG35983.1"/>
    <property type="molecule type" value="Genomic_DNA"/>
</dbReference>
<dbReference type="InParanoid" id="A0A251VLG9"/>
<proteinExistence type="predicted"/>
<feature type="region of interest" description="Disordered" evidence="1">
    <location>
        <begin position="41"/>
        <end position="60"/>
    </location>
</feature>
<name>A0A251VLG9_HELAN</name>
<dbReference type="Proteomes" id="UP000215914">
    <property type="component" value="Chromosome 1"/>
</dbReference>
<sequence length="117" mass="13551">MAAGTAGWWWQMVVTTTTWTNVDNFDEAQVQRTLKRGINEGNDSVEELNNEHPVQKNHERARKRLKPLVLDDAEQKLKDLYEKYKEFPDCSQRIVGELNMEVSPAQVSSKLKKMGFK</sequence>
<reference evidence="2 4" key="1">
    <citation type="journal article" date="2017" name="Nature">
        <title>The sunflower genome provides insights into oil metabolism, flowering and Asterid evolution.</title>
        <authorList>
            <person name="Badouin H."/>
            <person name="Gouzy J."/>
            <person name="Grassa C.J."/>
            <person name="Murat F."/>
            <person name="Staton S.E."/>
            <person name="Cottret L."/>
            <person name="Lelandais-Briere C."/>
            <person name="Owens G.L."/>
            <person name="Carrere S."/>
            <person name="Mayjonade B."/>
            <person name="Legrand L."/>
            <person name="Gill N."/>
            <person name="Kane N.C."/>
            <person name="Bowers J.E."/>
            <person name="Hubner S."/>
            <person name="Bellec A."/>
            <person name="Berard A."/>
            <person name="Berges H."/>
            <person name="Blanchet N."/>
            <person name="Boniface M.C."/>
            <person name="Brunel D."/>
            <person name="Catrice O."/>
            <person name="Chaidir N."/>
            <person name="Claudel C."/>
            <person name="Donnadieu C."/>
            <person name="Faraut T."/>
            <person name="Fievet G."/>
            <person name="Helmstetter N."/>
            <person name="King M."/>
            <person name="Knapp S.J."/>
            <person name="Lai Z."/>
            <person name="Le Paslier M.C."/>
            <person name="Lippi Y."/>
            <person name="Lorenzon L."/>
            <person name="Mandel J.R."/>
            <person name="Marage G."/>
            <person name="Marchand G."/>
            <person name="Marquand E."/>
            <person name="Bret-Mestries E."/>
            <person name="Morien E."/>
            <person name="Nambeesan S."/>
            <person name="Nguyen T."/>
            <person name="Pegot-Espagnet P."/>
            <person name="Pouilly N."/>
            <person name="Raftis F."/>
            <person name="Sallet E."/>
            <person name="Schiex T."/>
            <person name="Thomas J."/>
            <person name="Vandecasteele C."/>
            <person name="Vares D."/>
            <person name="Vear F."/>
            <person name="Vautrin S."/>
            <person name="Crespi M."/>
            <person name="Mangin B."/>
            <person name="Burke J.M."/>
            <person name="Salse J."/>
            <person name="Munos S."/>
            <person name="Vincourt P."/>
            <person name="Rieseberg L.H."/>
            <person name="Langlade N.B."/>
        </authorList>
    </citation>
    <scope>NUCLEOTIDE SEQUENCE [LARGE SCALE GENOMIC DNA]</scope>
    <source>
        <strain evidence="4">cv. SF193</strain>
        <tissue evidence="2">Leaves</tissue>
    </source>
</reference>
<organism evidence="3 4">
    <name type="scientific">Helianthus annuus</name>
    <name type="common">Common sunflower</name>
    <dbReference type="NCBI Taxonomy" id="4232"/>
    <lineage>
        <taxon>Eukaryota</taxon>
        <taxon>Viridiplantae</taxon>
        <taxon>Streptophyta</taxon>
        <taxon>Embryophyta</taxon>
        <taxon>Tracheophyta</taxon>
        <taxon>Spermatophyta</taxon>
        <taxon>Magnoliopsida</taxon>
        <taxon>eudicotyledons</taxon>
        <taxon>Gunneridae</taxon>
        <taxon>Pentapetalae</taxon>
        <taxon>asterids</taxon>
        <taxon>campanulids</taxon>
        <taxon>Asterales</taxon>
        <taxon>Asteraceae</taxon>
        <taxon>Asteroideae</taxon>
        <taxon>Heliantheae alliance</taxon>
        <taxon>Heliantheae</taxon>
        <taxon>Helianthus</taxon>
    </lineage>
</organism>
<evidence type="ECO:0000313" key="4">
    <source>
        <dbReference type="Proteomes" id="UP000215914"/>
    </source>
</evidence>
<evidence type="ECO:0000256" key="1">
    <source>
        <dbReference type="SAM" id="MobiDB-lite"/>
    </source>
</evidence>
<protein>
    <submittedName>
        <fullName evidence="3">Uncharacterized protein</fullName>
    </submittedName>
</protein>
<dbReference type="EMBL" id="MNCJ02000329">
    <property type="protein sequence ID" value="KAF5767557.1"/>
    <property type="molecule type" value="Genomic_DNA"/>
</dbReference>
<gene>
    <name evidence="3" type="ORF">HannXRQ_Chr01g0002611</name>
    <name evidence="2" type="ORF">HanXRQr2_Chr14g0625701</name>
</gene>
<dbReference type="Gramene" id="mRNA:HanXRQr2_Chr14g0625701">
    <property type="protein sequence ID" value="mRNA:HanXRQr2_Chr14g0625701"/>
    <property type="gene ID" value="HanXRQr2_Chr14g0625701"/>
</dbReference>
<reference evidence="3" key="2">
    <citation type="submission" date="2017-02" db="EMBL/GenBank/DDBJ databases">
        <title>Sunflower complete genome.</title>
        <authorList>
            <person name="Langlade N."/>
            <person name="Munos S."/>
        </authorList>
    </citation>
    <scope>NUCLEOTIDE SEQUENCE [LARGE SCALE GENOMIC DNA]</scope>
    <source>
        <tissue evidence="3">Leaves</tissue>
    </source>
</reference>
<feature type="compositionally biased region" description="Basic and acidic residues" evidence="1">
    <location>
        <begin position="49"/>
        <end position="58"/>
    </location>
</feature>